<dbReference type="AlphaFoldDB" id="A0AAV4RVP3"/>
<accession>A0AAV4RVP3</accession>
<organism evidence="1 2">
    <name type="scientific">Caerostris darwini</name>
    <dbReference type="NCBI Taxonomy" id="1538125"/>
    <lineage>
        <taxon>Eukaryota</taxon>
        <taxon>Metazoa</taxon>
        <taxon>Ecdysozoa</taxon>
        <taxon>Arthropoda</taxon>
        <taxon>Chelicerata</taxon>
        <taxon>Arachnida</taxon>
        <taxon>Araneae</taxon>
        <taxon>Araneomorphae</taxon>
        <taxon>Entelegynae</taxon>
        <taxon>Araneoidea</taxon>
        <taxon>Araneidae</taxon>
        <taxon>Caerostris</taxon>
    </lineage>
</organism>
<comment type="caution">
    <text evidence="1">The sequence shown here is derived from an EMBL/GenBank/DDBJ whole genome shotgun (WGS) entry which is preliminary data.</text>
</comment>
<sequence>MSSTSVDGITRYLRKHHCNLSKQGELGQYFRPPLDTATVMKANALHFADDVFIHCPLSHNAFKGRPDGPRGSPIQVCKYSFEVHSAEENVFQRQITRMAVHLGQSEGGAFEVARHLSAAPLRI</sequence>
<name>A0AAV4RVP3_9ARAC</name>
<dbReference type="EMBL" id="BPLQ01006783">
    <property type="protein sequence ID" value="GIY25199.1"/>
    <property type="molecule type" value="Genomic_DNA"/>
</dbReference>
<reference evidence="1 2" key="1">
    <citation type="submission" date="2021-06" db="EMBL/GenBank/DDBJ databases">
        <title>Caerostris darwini draft genome.</title>
        <authorList>
            <person name="Kono N."/>
            <person name="Arakawa K."/>
        </authorList>
    </citation>
    <scope>NUCLEOTIDE SEQUENCE [LARGE SCALE GENOMIC DNA]</scope>
</reference>
<evidence type="ECO:0000313" key="1">
    <source>
        <dbReference type="EMBL" id="GIY25199.1"/>
    </source>
</evidence>
<protein>
    <submittedName>
        <fullName evidence="1">Uncharacterized protein</fullName>
    </submittedName>
</protein>
<proteinExistence type="predicted"/>
<keyword evidence="2" id="KW-1185">Reference proteome</keyword>
<evidence type="ECO:0000313" key="2">
    <source>
        <dbReference type="Proteomes" id="UP001054837"/>
    </source>
</evidence>
<dbReference type="Proteomes" id="UP001054837">
    <property type="component" value="Unassembled WGS sequence"/>
</dbReference>
<gene>
    <name evidence="1" type="ORF">CDAR_615641</name>
</gene>